<sequence length="207" mass="23893">MTDCENSGRSLRDPMVQLQRGFLREVAGVKVSPDKLLFKEFNQRPLHVFWLELFLRFWNDLVKQKDTVYHQAMRGEIRSALSTDLQFDGWGAKVLKILKILGMDLTALGDELNLDARVERIAGTELNVSALTKTFADRVDADWEDRSLEVDPRLFNPVVPVPGVGVMMCRYKNWMGVPVDRGYITQRQHVNLMRFRLCVWGIEANRP</sequence>
<evidence type="ECO:0000313" key="2">
    <source>
        <dbReference type="Proteomes" id="UP001054857"/>
    </source>
</evidence>
<reference evidence="1 2" key="1">
    <citation type="journal article" date="2021" name="Sci. Rep.">
        <title>Genome sequencing of the multicellular alga Astrephomene provides insights into convergent evolution of germ-soma differentiation.</title>
        <authorList>
            <person name="Yamashita S."/>
            <person name="Yamamoto K."/>
            <person name="Matsuzaki R."/>
            <person name="Suzuki S."/>
            <person name="Yamaguchi H."/>
            <person name="Hirooka S."/>
            <person name="Minakuchi Y."/>
            <person name="Miyagishima S."/>
            <person name="Kawachi M."/>
            <person name="Toyoda A."/>
            <person name="Nozaki H."/>
        </authorList>
    </citation>
    <scope>NUCLEOTIDE SEQUENCE [LARGE SCALE GENOMIC DNA]</scope>
    <source>
        <strain evidence="1 2">NIES-4017</strain>
    </source>
</reference>
<organism evidence="1 2">
    <name type="scientific">Astrephomene gubernaculifera</name>
    <dbReference type="NCBI Taxonomy" id="47775"/>
    <lineage>
        <taxon>Eukaryota</taxon>
        <taxon>Viridiplantae</taxon>
        <taxon>Chlorophyta</taxon>
        <taxon>core chlorophytes</taxon>
        <taxon>Chlorophyceae</taxon>
        <taxon>CS clade</taxon>
        <taxon>Chlamydomonadales</taxon>
        <taxon>Astrephomenaceae</taxon>
        <taxon>Astrephomene</taxon>
    </lineage>
</organism>
<feature type="non-terminal residue" evidence="1">
    <location>
        <position position="207"/>
    </location>
</feature>
<dbReference type="Proteomes" id="UP001054857">
    <property type="component" value="Unassembled WGS sequence"/>
</dbReference>
<name>A0AAD3HGW7_9CHLO</name>
<evidence type="ECO:0000313" key="1">
    <source>
        <dbReference type="EMBL" id="GFR40188.1"/>
    </source>
</evidence>
<accession>A0AAD3HGW7</accession>
<protein>
    <submittedName>
        <fullName evidence="1">Uncharacterized protein</fullName>
    </submittedName>
</protein>
<comment type="caution">
    <text evidence="1">The sequence shown here is derived from an EMBL/GenBank/DDBJ whole genome shotgun (WGS) entry which is preliminary data.</text>
</comment>
<gene>
    <name evidence="1" type="ORF">Agub_g747</name>
</gene>
<keyword evidence="2" id="KW-1185">Reference proteome</keyword>
<proteinExistence type="predicted"/>
<dbReference type="EMBL" id="BMAR01000001">
    <property type="protein sequence ID" value="GFR40188.1"/>
    <property type="molecule type" value="Genomic_DNA"/>
</dbReference>
<dbReference type="AlphaFoldDB" id="A0AAD3HGW7"/>